<proteinExistence type="predicted"/>
<evidence type="ECO:0000313" key="2">
    <source>
        <dbReference type="Proteomes" id="UP001642483"/>
    </source>
</evidence>
<keyword evidence="2" id="KW-1185">Reference proteome</keyword>
<organism evidence="1 2">
    <name type="scientific">Clavelina lepadiformis</name>
    <name type="common">Light-bulb sea squirt</name>
    <name type="synonym">Ascidia lepadiformis</name>
    <dbReference type="NCBI Taxonomy" id="159417"/>
    <lineage>
        <taxon>Eukaryota</taxon>
        <taxon>Metazoa</taxon>
        <taxon>Chordata</taxon>
        <taxon>Tunicata</taxon>
        <taxon>Ascidiacea</taxon>
        <taxon>Aplousobranchia</taxon>
        <taxon>Clavelinidae</taxon>
        <taxon>Clavelina</taxon>
    </lineage>
</organism>
<accession>A0ABP0GU82</accession>
<evidence type="ECO:0008006" key="3">
    <source>
        <dbReference type="Google" id="ProtNLM"/>
    </source>
</evidence>
<dbReference type="EMBL" id="CAWYQH010000141">
    <property type="protein sequence ID" value="CAK8695127.1"/>
    <property type="molecule type" value="Genomic_DNA"/>
</dbReference>
<comment type="caution">
    <text evidence="1">The sequence shown here is derived from an EMBL/GenBank/DDBJ whole genome shotgun (WGS) entry which is preliminary data.</text>
</comment>
<name>A0ABP0GU82_CLALP</name>
<dbReference type="Proteomes" id="UP001642483">
    <property type="component" value="Unassembled WGS sequence"/>
</dbReference>
<sequence length="183" mass="21329">MKQLLDSDALDDKLLNELFLHRLPEKVRMELTSSQDLSLEKQAQIADNIIEIKGTPKVHTITSRNDLEHFIRRIECLEFKPTTSYMQLGGKHQRQQPVTTYVAHAHLSGRLYFITYSKSKTKFLVDTGAAMSVILPTPTHRRKGRTCQYLYATNRMSIPTYGKRFFQPQPGFMKRFPIDLHRY</sequence>
<evidence type="ECO:0000313" key="1">
    <source>
        <dbReference type="EMBL" id="CAK8695127.1"/>
    </source>
</evidence>
<protein>
    <recommendedName>
        <fullName evidence="3">Peptidase A2 domain-containing protein</fullName>
    </recommendedName>
</protein>
<reference evidence="1 2" key="1">
    <citation type="submission" date="2024-02" db="EMBL/GenBank/DDBJ databases">
        <authorList>
            <person name="Daric V."/>
            <person name="Darras S."/>
        </authorList>
    </citation>
    <scope>NUCLEOTIDE SEQUENCE [LARGE SCALE GENOMIC DNA]</scope>
</reference>
<gene>
    <name evidence="1" type="ORF">CVLEPA_LOCUS28413</name>
</gene>